<protein>
    <submittedName>
        <fullName evidence="1">Uncharacterized protein</fullName>
    </submittedName>
</protein>
<dbReference type="Proteomes" id="UP000242263">
    <property type="component" value="Unassembled WGS sequence"/>
</dbReference>
<comment type="caution">
    <text evidence="1">The sequence shown here is derived from an EMBL/GenBank/DDBJ whole genome shotgun (WGS) entry which is preliminary data.</text>
</comment>
<dbReference type="EMBL" id="PKGU01000007">
    <property type="protein sequence ID" value="PKZ14013.1"/>
    <property type="molecule type" value="Genomic_DNA"/>
</dbReference>
<accession>A0A2I1M1J7</accession>
<reference evidence="1 2" key="1">
    <citation type="submission" date="2017-12" db="EMBL/GenBank/DDBJ databases">
        <title>Phylogenetic diversity of female urinary microbiome.</title>
        <authorList>
            <person name="Thomas-White K."/>
            <person name="Wolfe A.J."/>
        </authorList>
    </citation>
    <scope>NUCLEOTIDE SEQUENCE [LARGE SCALE GENOMIC DNA]</scope>
    <source>
        <strain evidence="1 2">UMB0064</strain>
    </source>
</reference>
<sequence>MSNGFKVEFGIVHGWNEHDVIESSVEFDYFHANAKLHDFVRKLPVLVSYKASRLLFDKYSQYFTPPEWTVRIVDETTRDTVAERFYTGELEERIGF</sequence>
<dbReference type="AlphaFoldDB" id="A0A2I1M1J7"/>
<proteinExistence type="predicted"/>
<dbReference type="RefSeq" id="WP_049217284.1">
    <property type="nucleotide sequence ID" value="NZ_CBDEIH010000005.1"/>
</dbReference>
<evidence type="ECO:0000313" key="2">
    <source>
        <dbReference type="Proteomes" id="UP000242263"/>
    </source>
</evidence>
<name>A0A2I1M1J7_9BIFI</name>
<evidence type="ECO:0000313" key="1">
    <source>
        <dbReference type="EMBL" id="PKZ14013.1"/>
    </source>
</evidence>
<gene>
    <name evidence="1" type="ORF">CYJ32_07690</name>
</gene>
<organism evidence="1 2">
    <name type="scientific">Alloscardovia omnicolens</name>
    <dbReference type="NCBI Taxonomy" id="419015"/>
    <lineage>
        <taxon>Bacteria</taxon>
        <taxon>Bacillati</taxon>
        <taxon>Actinomycetota</taxon>
        <taxon>Actinomycetes</taxon>
        <taxon>Bifidobacteriales</taxon>
        <taxon>Bifidobacteriaceae</taxon>
        <taxon>Alloscardovia</taxon>
    </lineage>
</organism>